<keyword evidence="11" id="KW-1185">Reference proteome</keyword>
<dbReference type="OrthoDB" id="5368493at2"/>
<evidence type="ECO:0000256" key="6">
    <source>
        <dbReference type="ARBA" id="ARBA00023136"/>
    </source>
</evidence>
<dbReference type="AlphaFoldDB" id="A0A3D9DVZ6"/>
<evidence type="ECO:0000313" key="10">
    <source>
        <dbReference type="EMBL" id="REC94942.1"/>
    </source>
</evidence>
<sequence length="459" mass="48280">MTASTSVSDSATARSPLVIFGLGALAELLFGYDLGIIGVALLSIEQDFALDPMTRGLVVSSILFGATIGVGVAGWLADRLGRKPALILTGVIFAVSGVAAALAPGVVSLIVARMIMGLGVGASAVVVSVYLVEVAPTHLRGRVGAMGQLMVVSGILLAYLVGYALQPFHAWRWMIGLSAIPALALLIGLIFMPETPRWLVMHDRIEAARKALGMLGRTPREVDAELDELVSAHRAGEIGGPAKSSVLKQMLSPRLRSASLAAAAVAILVQFIGVNSIIYYAPTTLSRAGFGDAAAVTANLGIGVVNVAFTIIGVLIMDRFSRKRLMGLGALVMLLTMAFLGTHAAMRPEPSMSSAWINLIGMMIFFAAFALSWGVCVRVVISELFPSSIRGTAAGLILVLNWLANFIVGQAFPSLLDYSAALSFFIFAGVGVVAWLFVMFYLPETGSGRSLEDIQQRAS</sequence>
<dbReference type="PRINTS" id="PR00171">
    <property type="entry name" value="SUGRTRNSPORT"/>
</dbReference>
<evidence type="ECO:0000256" key="3">
    <source>
        <dbReference type="ARBA" id="ARBA00022448"/>
    </source>
</evidence>
<name>A0A3D9DVZ6_9GAMM</name>
<feature type="transmembrane region" description="Helical" evidence="8">
    <location>
        <begin position="143"/>
        <end position="165"/>
    </location>
</feature>
<feature type="transmembrane region" description="Helical" evidence="8">
    <location>
        <begin position="325"/>
        <end position="344"/>
    </location>
</feature>
<evidence type="ECO:0000256" key="8">
    <source>
        <dbReference type="SAM" id="Phobius"/>
    </source>
</evidence>
<evidence type="ECO:0000256" key="1">
    <source>
        <dbReference type="ARBA" id="ARBA00004141"/>
    </source>
</evidence>
<comment type="similarity">
    <text evidence="2 7">Belongs to the major facilitator superfamily. Sugar transporter (TC 2.A.1.1) family.</text>
</comment>
<dbReference type="PROSITE" id="PS00217">
    <property type="entry name" value="SUGAR_TRANSPORT_2"/>
    <property type="match status" value="1"/>
</dbReference>
<dbReference type="EMBL" id="QRDJ01000007">
    <property type="protein sequence ID" value="REC94942.1"/>
    <property type="molecule type" value="Genomic_DNA"/>
</dbReference>
<dbReference type="PANTHER" id="PTHR48020">
    <property type="entry name" value="PROTON MYO-INOSITOL COTRANSPORTER"/>
    <property type="match status" value="1"/>
</dbReference>
<comment type="subcellular location">
    <subcellularLocation>
        <location evidence="1">Membrane</location>
        <topology evidence="1">Multi-pass membrane protein</topology>
    </subcellularLocation>
</comment>
<dbReference type="Gene3D" id="1.20.1250.20">
    <property type="entry name" value="MFS general substrate transporter like domains"/>
    <property type="match status" value="1"/>
</dbReference>
<feature type="transmembrane region" description="Helical" evidence="8">
    <location>
        <begin position="56"/>
        <end position="77"/>
    </location>
</feature>
<dbReference type="Pfam" id="PF00083">
    <property type="entry name" value="Sugar_tr"/>
    <property type="match status" value="1"/>
</dbReference>
<dbReference type="NCBIfam" id="TIGR00879">
    <property type="entry name" value="SP"/>
    <property type="match status" value="1"/>
</dbReference>
<evidence type="ECO:0000313" key="11">
    <source>
        <dbReference type="Proteomes" id="UP000256334"/>
    </source>
</evidence>
<dbReference type="PROSITE" id="PS00216">
    <property type="entry name" value="SUGAR_TRANSPORT_1"/>
    <property type="match status" value="1"/>
</dbReference>
<gene>
    <name evidence="10" type="ORF">C8D72_1773</name>
</gene>
<comment type="caution">
    <text evidence="10">The sequence shown here is derived from an EMBL/GenBank/DDBJ whole genome shotgun (WGS) entry which is preliminary data.</text>
</comment>
<feature type="transmembrane region" description="Helical" evidence="8">
    <location>
        <begin position="418"/>
        <end position="442"/>
    </location>
</feature>
<dbReference type="InterPro" id="IPR020846">
    <property type="entry name" value="MFS_dom"/>
</dbReference>
<dbReference type="SUPFAM" id="SSF103473">
    <property type="entry name" value="MFS general substrate transporter"/>
    <property type="match status" value="1"/>
</dbReference>
<feature type="transmembrane region" description="Helical" evidence="8">
    <location>
        <begin position="171"/>
        <end position="192"/>
    </location>
</feature>
<dbReference type="InterPro" id="IPR005828">
    <property type="entry name" value="MFS_sugar_transport-like"/>
</dbReference>
<keyword evidence="4 8" id="KW-0812">Transmembrane</keyword>
<dbReference type="GO" id="GO:0022857">
    <property type="term" value="F:transmembrane transporter activity"/>
    <property type="evidence" value="ECO:0007669"/>
    <property type="project" value="InterPro"/>
</dbReference>
<organism evidence="10 11">
    <name type="scientific">Kushneria indalinina DSM 14324</name>
    <dbReference type="NCBI Taxonomy" id="1122140"/>
    <lineage>
        <taxon>Bacteria</taxon>
        <taxon>Pseudomonadati</taxon>
        <taxon>Pseudomonadota</taxon>
        <taxon>Gammaproteobacteria</taxon>
        <taxon>Oceanospirillales</taxon>
        <taxon>Halomonadaceae</taxon>
        <taxon>Kushneria</taxon>
    </lineage>
</organism>
<evidence type="ECO:0000256" key="7">
    <source>
        <dbReference type="RuleBase" id="RU003346"/>
    </source>
</evidence>
<reference evidence="10 11" key="1">
    <citation type="submission" date="2018-07" db="EMBL/GenBank/DDBJ databases">
        <title>Genomic Encyclopedia of Type Strains, Phase IV (KMG-IV): sequencing the most valuable type-strain genomes for metagenomic binning, comparative biology and taxonomic classification.</title>
        <authorList>
            <person name="Goeker M."/>
        </authorList>
    </citation>
    <scope>NUCLEOTIDE SEQUENCE [LARGE SCALE GENOMIC DNA]</scope>
    <source>
        <strain evidence="10 11">DSM 14324</strain>
    </source>
</reference>
<protein>
    <submittedName>
        <fullName evidence="10">Sugar porter (SP) family MFS transporter</fullName>
    </submittedName>
</protein>
<feature type="transmembrane region" description="Helical" evidence="8">
    <location>
        <begin position="110"/>
        <end position="131"/>
    </location>
</feature>
<evidence type="ECO:0000256" key="5">
    <source>
        <dbReference type="ARBA" id="ARBA00022989"/>
    </source>
</evidence>
<evidence type="ECO:0000259" key="9">
    <source>
        <dbReference type="PROSITE" id="PS50850"/>
    </source>
</evidence>
<keyword evidence="5 8" id="KW-1133">Transmembrane helix</keyword>
<dbReference type="Proteomes" id="UP000256334">
    <property type="component" value="Unassembled WGS sequence"/>
</dbReference>
<accession>A0A3D9DVZ6</accession>
<feature type="transmembrane region" description="Helical" evidence="8">
    <location>
        <begin position="17"/>
        <end position="44"/>
    </location>
</feature>
<feature type="transmembrane region" description="Helical" evidence="8">
    <location>
        <begin position="293"/>
        <end position="316"/>
    </location>
</feature>
<dbReference type="InterPro" id="IPR005829">
    <property type="entry name" value="Sugar_transporter_CS"/>
</dbReference>
<dbReference type="PANTHER" id="PTHR48020:SF12">
    <property type="entry name" value="PROTON MYO-INOSITOL COTRANSPORTER"/>
    <property type="match status" value="1"/>
</dbReference>
<feature type="transmembrane region" description="Helical" evidence="8">
    <location>
        <begin position="356"/>
        <end position="381"/>
    </location>
</feature>
<dbReference type="InterPro" id="IPR003663">
    <property type="entry name" value="Sugar/inositol_transpt"/>
</dbReference>
<proteinExistence type="inferred from homology"/>
<feature type="transmembrane region" description="Helical" evidence="8">
    <location>
        <begin position="258"/>
        <end position="281"/>
    </location>
</feature>
<evidence type="ECO:0000256" key="4">
    <source>
        <dbReference type="ARBA" id="ARBA00022692"/>
    </source>
</evidence>
<evidence type="ECO:0000256" key="2">
    <source>
        <dbReference type="ARBA" id="ARBA00010992"/>
    </source>
</evidence>
<feature type="transmembrane region" description="Helical" evidence="8">
    <location>
        <begin position="84"/>
        <end position="104"/>
    </location>
</feature>
<feature type="domain" description="Major facilitator superfamily (MFS) profile" evidence="9">
    <location>
        <begin position="19"/>
        <end position="446"/>
    </location>
</feature>
<dbReference type="PROSITE" id="PS50850">
    <property type="entry name" value="MFS"/>
    <property type="match status" value="1"/>
</dbReference>
<dbReference type="GO" id="GO:0016020">
    <property type="term" value="C:membrane"/>
    <property type="evidence" value="ECO:0007669"/>
    <property type="project" value="UniProtKB-SubCell"/>
</dbReference>
<keyword evidence="3 7" id="KW-0813">Transport</keyword>
<dbReference type="InterPro" id="IPR050814">
    <property type="entry name" value="Myo-inositol_Transporter"/>
</dbReference>
<keyword evidence="6 8" id="KW-0472">Membrane</keyword>
<dbReference type="RefSeq" id="WP_115854029.1">
    <property type="nucleotide sequence ID" value="NZ_QRDJ01000007.1"/>
</dbReference>
<dbReference type="InterPro" id="IPR036259">
    <property type="entry name" value="MFS_trans_sf"/>
</dbReference>
<feature type="transmembrane region" description="Helical" evidence="8">
    <location>
        <begin position="393"/>
        <end position="412"/>
    </location>
</feature>